<evidence type="ECO:0000313" key="1">
    <source>
        <dbReference type="EMBL" id="URZ12425.1"/>
    </source>
</evidence>
<gene>
    <name evidence="1" type="ORF">CROST_031470</name>
</gene>
<dbReference type="AlphaFoldDB" id="A0A1S8M968"/>
<dbReference type="EMBL" id="CP096983">
    <property type="protein sequence ID" value="URZ12425.1"/>
    <property type="molecule type" value="Genomic_DNA"/>
</dbReference>
<keyword evidence="2" id="KW-1185">Reference proteome</keyword>
<reference evidence="1 2" key="1">
    <citation type="submission" date="2022-04" db="EMBL/GenBank/DDBJ databases">
        <title>Genome sequence of C. roseum typestrain.</title>
        <authorList>
            <person name="Poehlein A."/>
            <person name="Schoch T."/>
            <person name="Duerre P."/>
            <person name="Daniel R."/>
        </authorList>
    </citation>
    <scope>NUCLEOTIDE SEQUENCE [LARGE SCALE GENOMIC DNA]</scope>
    <source>
        <strain evidence="1 2">DSM 7320</strain>
    </source>
</reference>
<dbReference type="STRING" id="84029.CROST_09670"/>
<protein>
    <submittedName>
        <fullName evidence="1">Uncharacterized protein</fullName>
    </submittedName>
</protein>
<organism evidence="1 2">
    <name type="scientific">Clostridium felsineum</name>
    <dbReference type="NCBI Taxonomy" id="36839"/>
    <lineage>
        <taxon>Bacteria</taxon>
        <taxon>Bacillati</taxon>
        <taxon>Bacillota</taxon>
        <taxon>Clostridia</taxon>
        <taxon>Eubacteriales</taxon>
        <taxon>Clostridiaceae</taxon>
        <taxon>Clostridium</taxon>
    </lineage>
</organism>
<dbReference type="RefSeq" id="WP_077833835.1">
    <property type="nucleotide sequence ID" value="NZ_CP096983.1"/>
</dbReference>
<dbReference type="Proteomes" id="UP000190951">
    <property type="component" value="Chromosome"/>
</dbReference>
<sequence length="136" mass="15932">MELANYIRRQKIYSIIFIFVGVIALILGNFFGYEKSLMLGISLGCIPLGIFSIIVYSISEKKKGMLKNIELENEERNIFINSKAAQKAFWISYFYMVLVVVLKRELLLSLDNFLIITLIFMPIVYFLLVIIYHKRY</sequence>
<name>A0A1S8M968_9CLOT</name>
<accession>A0A1S8M968</accession>
<proteinExistence type="predicted"/>
<evidence type="ECO:0000313" key="2">
    <source>
        <dbReference type="Proteomes" id="UP000190951"/>
    </source>
</evidence>
<dbReference type="KEGG" id="crw:CROST_031470"/>